<sequence length="220" mass="25790">MKEYGSSVQKLVNYIMTIADREQRTKYAFIMVDLMKQIHPNMKDNSQDYSKKLWDDLFIMSNFELDVQGPFPPPSPESVGKAPRKVAYNQHHLKFKHYGRNVELLILRAIAEDKLEDKKILVAYIARLMKGFYVTWNKDTVDDSVIWQNIKDMSENLLGSIVDELSQETLGHAKVANNARNAYNAPEYPNNNNNRNNNFRKNNNFRNNNNNRNNNYRKNK</sequence>
<dbReference type="EMBL" id="JAVNWW010000001">
    <property type="protein sequence ID" value="MDU0807813.1"/>
    <property type="molecule type" value="Genomic_DNA"/>
</dbReference>
<evidence type="ECO:0000313" key="2">
    <source>
        <dbReference type="EMBL" id="MDU0807813.1"/>
    </source>
</evidence>
<protein>
    <submittedName>
        <fullName evidence="2">DUF4290 domain-containing protein</fullName>
    </submittedName>
</protein>
<feature type="compositionally biased region" description="Low complexity" evidence="1">
    <location>
        <begin position="181"/>
        <end position="214"/>
    </location>
</feature>
<organism evidence="2 3">
    <name type="scientific">Aquirufa regiilacus</name>
    <dbReference type="NCBI Taxonomy" id="3024868"/>
    <lineage>
        <taxon>Bacteria</taxon>
        <taxon>Pseudomonadati</taxon>
        <taxon>Bacteroidota</taxon>
        <taxon>Cytophagia</taxon>
        <taxon>Cytophagales</taxon>
        <taxon>Flectobacillaceae</taxon>
        <taxon>Aquirufa</taxon>
    </lineage>
</organism>
<keyword evidence="3" id="KW-1185">Reference proteome</keyword>
<comment type="caution">
    <text evidence="2">The sequence shown here is derived from an EMBL/GenBank/DDBJ whole genome shotgun (WGS) entry which is preliminary data.</text>
</comment>
<name>A0ABU3TPM9_9BACT</name>
<gene>
    <name evidence="2" type="ORF">PQG45_02050</name>
</gene>
<evidence type="ECO:0000256" key="1">
    <source>
        <dbReference type="SAM" id="MobiDB-lite"/>
    </source>
</evidence>
<dbReference type="Proteomes" id="UP001249959">
    <property type="component" value="Unassembled WGS sequence"/>
</dbReference>
<dbReference type="InterPro" id="IPR025632">
    <property type="entry name" value="DUF4290"/>
</dbReference>
<dbReference type="Pfam" id="PF14123">
    <property type="entry name" value="DUF4290"/>
    <property type="match status" value="1"/>
</dbReference>
<dbReference type="RefSeq" id="WP_315575694.1">
    <property type="nucleotide sequence ID" value="NZ_JARDXH010000003.1"/>
</dbReference>
<accession>A0ABU3TPM9</accession>
<reference evidence="2 3" key="1">
    <citation type="submission" date="2023-09" db="EMBL/GenBank/DDBJ databases">
        <title>Aquirufa genomes.</title>
        <authorList>
            <person name="Pitt A."/>
        </authorList>
    </citation>
    <scope>NUCLEOTIDE SEQUENCE [LARGE SCALE GENOMIC DNA]</scope>
    <source>
        <strain evidence="2 3">LEOWEIH-7C</strain>
    </source>
</reference>
<feature type="region of interest" description="Disordered" evidence="1">
    <location>
        <begin position="181"/>
        <end position="220"/>
    </location>
</feature>
<evidence type="ECO:0000313" key="3">
    <source>
        <dbReference type="Proteomes" id="UP001249959"/>
    </source>
</evidence>
<proteinExistence type="predicted"/>